<dbReference type="PANTHER" id="PTHR31346">
    <property type="entry name" value="MULTIPLE ORGANELLAR RNA EDITING FACTOR 2, CHLOROPLASTIC-RELATED-RELATED"/>
    <property type="match status" value="1"/>
</dbReference>
<evidence type="ECO:0000313" key="3">
    <source>
        <dbReference type="EMBL" id="RZC49830.1"/>
    </source>
</evidence>
<feature type="domain" description="MORF/ORRM1/DAG-like MORF" evidence="2">
    <location>
        <begin position="1"/>
        <end position="48"/>
    </location>
</feature>
<keyword evidence="4" id="KW-1185">Reference proteome</keyword>
<reference evidence="3 4" key="1">
    <citation type="journal article" date="2018" name="Science">
        <title>The opium poppy genome and morphinan production.</title>
        <authorList>
            <person name="Guo L."/>
            <person name="Winzer T."/>
            <person name="Yang X."/>
            <person name="Li Y."/>
            <person name="Ning Z."/>
            <person name="He Z."/>
            <person name="Teodor R."/>
            <person name="Lu Y."/>
            <person name="Bowser T.A."/>
            <person name="Graham I.A."/>
            <person name="Ye K."/>
        </authorList>
    </citation>
    <scope>NUCLEOTIDE SEQUENCE [LARGE SCALE GENOMIC DNA]</scope>
    <source>
        <strain evidence="4">cv. HN1</strain>
        <tissue evidence="3">Leaves</tissue>
    </source>
</reference>
<accession>A0A4Y7IPV0</accession>
<organism evidence="3 4">
    <name type="scientific">Papaver somniferum</name>
    <name type="common">Opium poppy</name>
    <dbReference type="NCBI Taxonomy" id="3469"/>
    <lineage>
        <taxon>Eukaryota</taxon>
        <taxon>Viridiplantae</taxon>
        <taxon>Streptophyta</taxon>
        <taxon>Embryophyta</taxon>
        <taxon>Tracheophyta</taxon>
        <taxon>Spermatophyta</taxon>
        <taxon>Magnoliopsida</taxon>
        <taxon>Ranunculales</taxon>
        <taxon>Papaveraceae</taxon>
        <taxon>Papaveroideae</taxon>
        <taxon>Papaver</taxon>
    </lineage>
</organism>
<dbReference type="STRING" id="3469.A0A4Y7IPV0"/>
<dbReference type="EMBL" id="CM010716">
    <property type="protein sequence ID" value="RZC49830.1"/>
    <property type="molecule type" value="Genomic_DNA"/>
</dbReference>
<dbReference type="Pfam" id="PF21864">
    <property type="entry name" value="MORF_dom"/>
    <property type="match status" value="2"/>
</dbReference>
<feature type="domain" description="MORF/ORRM1/DAG-like MORF" evidence="2">
    <location>
        <begin position="71"/>
        <end position="103"/>
    </location>
</feature>
<dbReference type="GO" id="GO:0080156">
    <property type="term" value="P:mitochondrial mRNA modification"/>
    <property type="evidence" value="ECO:0007669"/>
    <property type="project" value="TreeGrafter"/>
</dbReference>
<dbReference type="InterPro" id="IPR054059">
    <property type="entry name" value="MORF/ORRM1/DAG-like_MORF"/>
</dbReference>
<dbReference type="Proteomes" id="UP000316621">
    <property type="component" value="Chromosome 2"/>
</dbReference>
<sequence length="104" mass="11579">MCICNASWETHFGFCCDIDEATSHDLSVLSVMPDRDFESAEKDYSLDNVQLGGVSNLSAGASRLFSEGNSKYWLVRMEKPTVEVVTKAQMVDYYAQILSKVLGK</sequence>
<evidence type="ECO:0000256" key="1">
    <source>
        <dbReference type="ARBA" id="ARBA00022946"/>
    </source>
</evidence>
<evidence type="ECO:0000313" key="4">
    <source>
        <dbReference type="Proteomes" id="UP000316621"/>
    </source>
</evidence>
<dbReference type="Gramene" id="RZC49830">
    <property type="protein sequence ID" value="RZC49830"/>
    <property type="gene ID" value="C5167_018249"/>
</dbReference>
<dbReference type="PANTHER" id="PTHR31346:SF11">
    <property type="entry name" value="ORGANELLE RRM DOMAIN-CONTAINING PROTEIN 1, CHLOROPLASTIC"/>
    <property type="match status" value="1"/>
</dbReference>
<dbReference type="AlphaFoldDB" id="A0A4Y7IPV0"/>
<dbReference type="GO" id="GO:0016554">
    <property type="term" value="P:cytidine to uridine editing"/>
    <property type="evidence" value="ECO:0007669"/>
    <property type="project" value="InterPro"/>
</dbReference>
<keyword evidence="1" id="KW-0809">Transit peptide</keyword>
<protein>
    <recommendedName>
        <fullName evidence="2">MORF/ORRM1/DAG-like MORF domain-containing protein</fullName>
    </recommendedName>
</protein>
<dbReference type="InterPro" id="IPR039206">
    <property type="entry name" value="MORF/ORRM1/DAG-like"/>
</dbReference>
<evidence type="ECO:0000259" key="2">
    <source>
        <dbReference type="Pfam" id="PF21864"/>
    </source>
</evidence>
<name>A0A4Y7IPV0_PAPSO</name>
<dbReference type="GO" id="GO:0005739">
    <property type="term" value="C:mitochondrion"/>
    <property type="evidence" value="ECO:0007669"/>
    <property type="project" value="TreeGrafter"/>
</dbReference>
<proteinExistence type="predicted"/>
<gene>
    <name evidence="3" type="ORF">C5167_018249</name>
</gene>